<dbReference type="Proteomes" id="UP000235672">
    <property type="component" value="Unassembled WGS sequence"/>
</dbReference>
<reference evidence="1 2" key="1">
    <citation type="submission" date="2016-05" db="EMBL/GenBank/DDBJ databases">
        <title>A degradative enzymes factory behind the ericoid mycorrhizal symbiosis.</title>
        <authorList>
            <consortium name="DOE Joint Genome Institute"/>
            <person name="Martino E."/>
            <person name="Morin E."/>
            <person name="Grelet G."/>
            <person name="Kuo A."/>
            <person name="Kohler A."/>
            <person name="Daghino S."/>
            <person name="Barry K."/>
            <person name="Choi C."/>
            <person name="Cichocki N."/>
            <person name="Clum A."/>
            <person name="Copeland A."/>
            <person name="Hainaut M."/>
            <person name="Haridas S."/>
            <person name="Labutti K."/>
            <person name="Lindquist E."/>
            <person name="Lipzen A."/>
            <person name="Khouja H.-R."/>
            <person name="Murat C."/>
            <person name="Ohm R."/>
            <person name="Olson A."/>
            <person name="Spatafora J."/>
            <person name="Veneault-Fourrey C."/>
            <person name="Henrissat B."/>
            <person name="Grigoriev I."/>
            <person name="Martin F."/>
            <person name="Perotto S."/>
        </authorList>
    </citation>
    <scope>NUCLEOTIDE SEQUENCE [LARGE SCALE GENOMIC DNA]</scope>
    <source>
        <strain evidence="1 2">UAMH 7357</strain>
    </source>
</reference>
<sequence length="151" mass="16632">MPEKEAVDELWGAGELGCWGAGPLVVGAKLRALTCQIRYHAATRVRSTSRGWAGPAGPGIRTKKAPTDSHLFPFSSVDMKRFDNHAHNTFPNKYQLRSDILSFLRMGTSTKKLSPPSLGFSLLPRSDFTQPPNTSCKMPLSLFLRINQVSC</sequence>
<gene>
    <name evidence="1" type="ORF">NA56DRAFT_712362</name>
</gene>
<organism evidence="1 2">
    <name type="scientific">Hyaloscypha hepaticicola</name>
    <dbReference type="NCBI Taxonomy" id="2082293"/>
    <lineage>
        <taxon>Eukaryota</taxon>
        <taxon>Fungi</taxon>
        <taxon>Dikarya</taxon>
        <taxon>Ascomycota</taxon>
        <taxon>Pezizomycotina</taxon>
        <taxon>Leotiomycetes</taxon>
        <taxon>Helotiales</taxon>
        <taxon>Hyaloscyphaceae</taxon>
        <taxon>Hyaloscypha</taxon>
    </lineage>
</organism>
<keyword evidence="2" id="KW-1185">Reference proteome</keyword>
<dbReference type="AlphaFoldDB" id="A0A2J6PGQ9"/>
<name>A0A2J6PGQ9_9HELO</name>
<evidence type="ECO:0000313" key="2">
    <source>
        <dbReference type="Proteomes" id="UP000235672"/>
    </source>
</evidence>
<dbReference type="EMBL" id="KZ613535">
    <property type="protein sequence ID" value="PMD13183.1"/>
    <property type="molecule type" value="Genomic_DNA"/>
</dbReference>
<proteinExistence type="predicted"/>
<evidence type="ECO:0000313" key="1">
    <source>
        <dbReference type="EMBL" id="PMD13183.1"/>
    </source>
</evidence>
<protein>
    <submittedName>
        <fullName evidence="1">Uncharacterized protein</fullName>
    </submittedName>
</protein>
<accession>A0A2J6PGQ9</accession>